<dbReference type="RefSeq" id="XP_029238637.1">
    <property type="nucleotide sequence ID" value="XM_029381482.1"/>
</dbReference>
<gene>
    <name evidence="1" type="ORF">TraAM80_04559</name>
</gene>
<dbReference type="EMBL" id="MKGL01000136">
    <property type="protein sequence ID" value="RNF05360.1"/>
    <property type="molecule type" value="Genomic_DNA"/>
</dbReference>
<dbReference type="Proteomes" id="UP000283634">
    <property type="component" value="Unassembled WGS sequence"/>
</dbReference>
<accession>A0A3R7L0Y8</accession>
<sequence>MRGDDSLELVCEPARRRHYSPLCLIFHHRLRSFFPEGNCAYRCAPHLLRGMKRRRTTRLMTLRRSQRVIYCMVLCASCTTPAYDSAEPSDAFQRRRSTAGSSSRDSFTDFFSHGSVHLFASFTTPTTALDTEGIHFIARAPDMTEKEWRNALLAFEDTVQLKTH</sequence>
<protein>
    <submittedName>
        <fullName evidence="1">Uncharacterized protein</fullName>
    </submittedName>
</protein>
<evidence type="ECO:0000313" key="1">
    <source>
        <dbReference type="EMBL" id="RNF05360.1"/>
    </source>
</evidence>
<reference evidence="1 2" key="1">
    <citation type="journal article" date="2018" name="BMC Genomics">
        <title>Genomic comparison of Trypanosoma conorhini and Trypanosoma rangeli to Trypanosoma cruzi strains of high and low virulence.</title>
        <authorList>
            <person name="Bradwell K.R."/>
            <person name="Koparde V.N."/>
            <person name="Matveyev A.V."/>
            <person name="Serrano M.G."/>
            <person name="Alves J.M."/>
            <person name="Parikh H."/>
            <person name="Huang B."/>
            <person name="Lee V."/>
            <person name="Espinosa-Alvarez O."/>
            <person name="Ortiz P.A."/>
            <person name="Costa-Martins A.G."/>
            <person name="Teixeira M.M."/>
            <person name="Buck G.A."/>
        </authorList>
    </citation>
    <scope>NUCLEOTIDE SEQUENCE [LARGE SCALE GENOMIC DNA]</scope>
    <source>
        <strain evidence="1 2">AM80</strain>
    </source>
</reference>
<comment type="caution">
    <text evidence="1">The sequence shown here is derived from an EMBL/GenBank/DDBJ whole genome shotgun (WGS) entry which is preliminary data.</text>
</comment>
<organism evidence="1 2">
    <name type="scientific">Trypanosoma rangeli</name>
    <dbReference type="NCBI Taxonomy" id="5698"/>
    <lineage>
        <taxon>Eukaryota</taxon>
        <taxon>Discoba</taxon>
        <taxon>Euglenozoa</taxon>
        <taxon>Kinetoplastea</taxon>
        <taxon>Metakinetoplastina</taxon>
        <taxon>Trypanosomatida</taxon>
        <taxon>Trypanosomatidae</taxon>
        <taxon>Trypanosoma</taxon>
        <taxon>Herpetosoma</taxon>
    </lineage>
</organism>
<dbReference type="AlphaFoldDB" id="A0A3R7L0Y8"/>
<proteinExistence type="predicted"/>
<name>A0A3R7L0Y8_TRYRA</name>
<evidence type="ECO:0000313" key="2">
    <source>
        <dbReference type="Proteomes" id="UP000283634"/>
    </source>
</evidence>
<dbReference type="GeneID" id="40328492"/>
<keyword evidence="2" id="KW-1185">Reference proteome</keyword>